<dbReference type="OrthoDB" id="9955122at2"/>
<accession>N7A490</accession>
<keyword evidence="2" id="KW-1185">Reference proteome</keyword>
<dbReference type="Proteomes" id="UP000013047">
    <property type="component" value="Unassembled WGS sequence"/>
</dbReference>
<protein>
    <submittedName>
        <fullName evidence="1">Uncharacterized protein</fullName>
    </submittedName>
</protein>
<sequence>MLAYPHQQLCRLFLAEALTNIASGACRLASLVTQGNAPLAVAEVDGDKPESIVPDGHRHFLFADRLIRVQGARITGIGASFGFAALRPPFGKLTAAA</sequence>
<dbReference type="RefSeq" id="WP_004354978.1">
    <property type="nucleotide sequence ID" value="NZ_AMXF01000001.1"/>
</dbReference>
<dbReference type="AlphaFoldDB" id="N7A490"/>
<comment type="caution">
    <text evidence="1">The sequence shown here is derived from an EMBL/GenBank/DDBJ whole genome shotgun (WGS) entry which is preliminary data.</text>
</comment>
<evidence type="ECO:0000313" key="1">
    <source>
        <dbReference type="EMBL" id="ENO99104.1"/>
    </source>
</evidence>
<gene>
    <name evidence="1" type="ORF">C667_00550</name>
</gene>
<reference evidence="1 2" key="1">
    <citation type="submission" date="2012-09" db="EMBL/GenBank/DDBJ databases">
        <title>Draft Genome Sequences of 6 Strains from Genus Thauera.</title>
        <authorList>
            <person name="Liu B."/>
            <person name="Shapleigh J.P."/>
            <person name="Frostegard A.H."/>
        </authorList>
    </citation>
    <scope>NUCLEOTIDE SEQUENCE [LARGE SCALE GENOMIC DNA]</scope>
    <source>
        <strain evidence="1 2">B4P</strain>
    </source>
</reference>
<dbReference type="EMBL" id="AMXF01000001">
    <property type="protein sequence ID" value="ENO99104.1"/>
    <property type="molecule type" value="Genomic_DNA"/>
</dbReference>
<evidence type="ECO:0000313" key="2">
    <source>
        <dbReference type="Proteomes" id="UP000013047"/>
    </source>
</evidence>
<name>N7A490_9RHOO</name>
<proteinExistence type="predicted"/>
<organism evidence="1 2">
    <name type="scientific">Thauera phenylacetica B4P</name>
    <dbReference type="NCBI Taxonomy" id="1234382"/>
    <lineage>
        <taxon>Bacteria</taxon>
        <taxon>Pseudomonadati</taxon>
        <taxon>Pseudomonadota</taxon>
        <taxon>Betaproteobacteria</taxon>
        <taxon>Rhodocyclales</taxon>
        <taxon>Zoogloeaceae</taxon>
        <taxon>Thauera</taxon>
    </lineage>
</organism>